<feature type="transmembrane region" description="Helical" evidence="1">
    <location>
        <begin position="56"/>
        <end position="75"/>
    </location>
</feature>
<dbReference type="RefSeq" id="WP_005898503.1">
    <property type="nucleotide sequence ID" value="NZ_CM000440.1"/>
</dbReference>
<proteinExistence type="predicted"/>
<keyword evidence="1" id="KW-1133">Transmembrane helix</keyword>
<reference evidence="2" key="1">
    <citation type="submission" date="2006-07" db="EMBL/GenBank/DDBJ databases">
        <authorList>
            <person name="Qin X."/>
            <person name="Weinstock G.M."/>
        </authorList>
    </citation>
    <scope>NUCLEOTIDE SEQUENCE [LARGE SCALE GENOMIC DNA]</scope>
    <source>
        <strain evidence="2">ATCC 10953</strain>
    </source>
</reference>
<dbReference type="AlphaFoldDB" id="A5TXK1"/>
<dbReference type="EMBL" id="CM000440">
    <property type="protein sequence ID" value="EDK89626.1"/>
    <property type="molecule type" value="Genomic_DNA"/>
</dbReference>
<feature type="transmembrane region" description="Helical" evidence="1">
    <location>
        <begin position="95"/>
        <end position="119"/>
    </location>
</feature>
<name>A5TXK1_FUSNP</name>
<organism evidence="2">
    <name type="scientific">Fusobacterium polymorphum ATCC 10953</name>
    <dbReference type="NCBI Taxonomy" id="393480"/>
    <lineage>
        <taxon>Bacteria</taxon>
        <taxon>Fusobacteriati</taxon>
        <taxon>Fusobacteriota</taxon>
        <taxon>Fusobacteriia</taxon>
        <taxon>Fusobacteriales</taxon>
        <taxon>Fusobacteriaceae</taxon>
        <taxon>Fusobacterium</taxon>
    </lineage>
</organism>
<protein>
    <submittedName>
        <fullName evidence="2">Uncharacterized protein</fullName>
    </submittedName>
</protein>
<dbReference type="Proteomes" id="UP000001921">
    <property type="component" value="Chromosome"/>
</dbReference>
<sequence>MEEEYIEYLIKIKKNYSIKNNNSSDEIRKRIELNRKEYLEVFKKEYEFEKLKKQSFENRAGILLTLITGLFTFLIKDLEISNNFINLFKTKNLTLFSFLKFLDTIAIYISFGFTGYYLLRIISIKQHDIYDVNSQINYQEPYATILNDLLFNFKEIINSHRNNNEKRAKDFKQSLISLVLAIIFLFFYSFLKEVK</sequence>
<dbReference type="GeneID" id="45635484"/>
<evidence type="ECO:0000256" key="1">
    <source>
        <dbReference type="SAM" id="Phobius"/>
    </source>
</evidence>
<accession>A5TXK1</accession>
<keyword evidence="1" id="KW-0472">Membrane</keyword>
<evidence type="ECO:0000313" key="2">
    <source>
        <dbReference type="EMBL" id="EDK89626.1"/>
    </source>
</evidence>
<dbReference type="eggNOG" id="ENOG5033JJJ">
    <property type="taxonomic scope" value="Bacteria"/>
</dbReference>
<feature type="transmembrane region" description="Helical" evidence="1">
    <location>
        <begin position="174"/>
        <end position="191"/>
    </location>
</feature>
<gene>
    <name evidence="2" type="ORF">FNP_1854</name>
</gene>
<reference evidence="2" key="2">
    <citation type="submission" date="2007-05" db="EMBL/GenBank/DDBJ databases">
        <title>Genome sequence of Fusobacterium nucleatum subspecies polymorphum - a genetically tractable Fusobacterium.</title>
        <authorList>
            <person name="Karpathy S.E."/>
            <person name="Xiang Q."/>
            <person name="Gioia J."/>
            <person name="Jiang H."/>
            <person name="Liu Y."/>
            <person name="Petrosino J.F."/>
            <person name="Yerrapragada S."/>
            <person name="Fox G.E."/>
            <person name="Kinder Haake S."/>
            <person name="Weinstock G.M."/>
            <person name="Highlander S.K."/>
        </authorList>
    </citation>
    <scope>NUCLEOTIDE SEQUENCE [LARGE SCALE GENOMIC DNA]</scope>
    <source>
        <strain evidence="2">ATCC 10953</strain>
    </source>
</reference>
<dbReference type="HOGENOM" id="CLU_1394571_0_0_0"/>
<keyword evidence="1" id="KW-0812">Transmembrane</keyword>